<sequence>MAPRRRHPSPLWGGMKGGDLFLPASATGRTAAAPPPPALPQGEGNDAVPSCQRTIDIEHLLNPLLQTSAVELLAISPPGWGANLLRGLANSIQIAVGAFSLGLAIGVAGAWGKLYGSPMVRDLMEIYTTVVRAVPELVLILLLYYAGTDLINRALGSMGYAAVDISGLVAGIGVLGIVQGAYATEVIRGAILAIPQGQIEAARAYGMPPGKILRRITLPAMLPFAIPGLANLWLIATKDTALLAVVGFNELTQETRQAGATTKAYFTFFVAAGVLYLLLTLFSNVIIGRIERWARRGMPPIAETGR</sequence>
<feature type="transmembrane region" description="Helical" evidence="9">
    <location>
        <begin position="126"/>
        <end position="146"/>
    </location>
</feature>
<dbReference type="PANTHER" id="PTHR30133">
    <property type="entry name" value="CATIONIC AMINO ACID TRANSPORTER, MEMBRANE COMPONENT"/>
    <property type="match status" value="1"/>
</dbReference>
<evidence type="ECO:0000256" key="5">
    <source>
        <dbReference type="ARBA" id="ARBA00022519"/>
    </source>
</evidence>
<reference evidence="12 13" key="1">
    <citation type="submission" date="2018-06" db="EMBL/GenBank/DDBJ databases">
        <authorList>
            <consortium name="Pathogen Informatics"/>
            <person name="Doyle S."/>
        </authorList>
    </citation>
    <scope>NUCLEOTIDE SEQUENCE [LARGE SCALE GENOMIC DNA]</scope>
    <source>
        <strain evidence="12 13">NCTC10684</strain>
    </source>
</reference>
<keyword evidence="5" id="KW-0997">Cell inner membrane</keyword>
<proteinExistence type="inferred from homology"/>
<feature type="transmembrane region" description="Helical" evidence="9">
    <location>
        <begin position="92"/>
        <end position="114"/>
    </location>
</feature>
<dbReference type="InterPro" id="IPR035906">
    <property type="entry name" value="MetI-like_sf"/>
</dbReference>
<feature type="transmembrane region" description="Helical" evidence="9">
    <location>
        <begin position="158"/>
        <end position="178"/>
    </location>
</feature>
<gene>
    <name evidence="12" type="primary">hisQ_1</name>
    <name evidence="12" type="ORF">NCTC10684_00622</name>
</gene>
<keyword evidence="7 9" id="KW-1133">Transmembrane helix</keyword>
<feature type="region of interest" description="Disordered" evidence="10">
    <location>
        <begin position="26"/>
        <end position="48"/>
    </location>
</feature>
<dbReference type="SUPFAM" id="SSF161098">
    <property type="entry name" value="MetI-like"/>
    <property type="match status" value="1"/>
</dbReference>
<dbReference type="GO" id="GO:0043190">
    <property type="term" value="C:ATP-binding cassette (ABC) transporter complex"/>
    <property type="evidence" value="ECO:0007669"/>
    <property type="project" value="InterPro"/>
</dbReference>
<name>A0A380WEH9_AMIAI</name>
<dbReference type="InterPro" id="IPR051613">
    <property type="entry name" value="ABC_transp_permease_HisMQ"/>
</dbReference>
<dbReference type="EMBL" id="UFSM01000001">
    <property type="protein sequence ID" value="SUU87423.1"/>
    <property type="molecule type" value="Genomic_DNA"/>
</dbReference>
<dbReference type="Pfam" id="PF00528">
    <property type="entry name" value="BPD_transp_1"/>
    <property type="match status" value="1"/>
</dbReference>
<dbReference type="CDD" id="cd06261">
    <property type="entry name" value="TM_PBP2"/>
    <property type="match status" value="1"/>
</dbReference>
<evidence type="ECO:0000259" key="11">
    <source>
        <dbReference type="PROSITE" id="PS50928"/>
    </source>
</evidence>
<protein>
    <submittedName>
        <fullName evidence="12">Histidine transport system permease protein hisQ</fullName>
    </submittedName>
</protein>
<dbReference type="NCBIfam" id="TIGR01726">
    <property type="entry name" value="HEQRo_perm_3TM"/>
    <property type="match status" value="1"/>
</dbReference>
<keyword evidence="3 9" id="KW-0813">Transport</keyword>
<dbReference type="GO" id="GO:0022857">
    <property type="term" value="F:transmembrane transporter activity"/>
    <property type="evidence" value="ECO:0007669"/>
    <property type="project" value="InterPro"/>
</dbReference>
<dbReference type="InterPro" id="IPR010065">
    <property type="entry name" value="AA_ABC_transptr_permease_3TM"/>
</dbReference>
<feature type="domain" description="ABC transmembrane type-1" evidence="11">
    <location>
        <begin position="88"/>
        <end position="287"/>
    </location>
</feature>
<organism evidence="12 13">
    <name type="scientific">Aminobacter aminovorans</name>
    <name type="common">Chelatobacter heintzii</name>
    <dbReference type="NCBI Taxonomy" id="83263"/>
    <lineage>
        <taxon>Bacteria</taxon>
        <taxon>Pseudomonadati</taxon>
        <taxon>Pseudomonadota</taxon>
        <taxon>Alphaproteobacteria</taxon>
        <taxon>Hyphomicrobiales</taxon>
        <taxon>Phyllobacteriaceae</taxon>
        <taxon>Aminobacter</taxon>
    </lineage>
</organism>
<dbReference type="Proteomes" id="UP000254701">
    <property type="component" value="Unassembled WGS sequence"/>
</dbReference>
<evidence type="ECO:0000256" key="3">
    <source>
        <dbReference type="ARBA" id="ARBA00022448"/>
    </source>
</evidence>
<evidence type="ECO:0000256" key="9">
    <source>
        <dbReference type="RuleBase" id="RU363032"/>
    </source>
</evidence>
<evidence type="ECO:0000313" key="13">
    <source>
        <dbReference type="Proteomes" id="UP000254701"/>
    </source>
</evidence>
<dbReference type="AlphaFoldDB" id="A0A380WEH9"/>
<evidence type="ECO:0000256" key="2">
    <source>
        <dbReference type="ARBA" id="ARBA00010072"/>
    </source>
</evidence>
<dbReference type="Gene3D" id="1.10.3720.10">
    <property type="entry name" value="MetI-like"/>
    <property type="match status" value="1"/>
</dbReference>
<evidence type="ECO:0000256" key="1">
    <source>
        <dbReference type="ARBA" id="ARBA00004429"/>
    </source>
</evidence>
<keyword evidence="6 9" id="KW-0812">Transmembrane</keyword>
<evidence type="ECO:0000256" key="10">
    <source>
        <dbReference type="SAM" id="MobiDB-lite"/>
    </source>
</evidence>
<keyword evidence="8 9" id="KW-0472">Membrane</keyword>
<comment type="subcellular location">
    <subcellularLocation>
        <location evidence="1">Cell inner membrane</location>
        <topology evidence="1">Multi-pass membrane protein</topology>
    </subcellularLocation>
    <subcellularLocation>
        <location evidence="9">Cell membrane</location>
        <topology evidence="9">Multi-pass membrane protein</topology>
    </subcellularLocation>
</comment>
<evidence type="ECO:0000256" key="8">
    <source>
        <dbReference type="ARBA" id="ARBA00023136"/>
    </source>
</evidence>
<feature type="transmembrane region" description="Helical" evidence="9">
    <location>
        <begin position="216"/>
        <end position="236"/>
    </location>
</feature>
<accession>A0A380WEH9</accession>
<evidence type="ECO:0000313" key="12">
    <source>
        <dbReference type="EMBL" id="SUU87423.1"/>
    </source>
</evidence>
<feature type="transmembrane region" description="Helical" evidence="9">
    <location>
        <begin position="264"/>
        <end position="287"/>
    </location>
</feature>
<comment type="similarity">
    <text evidence="2">Belongs to the binding-protein-dependent transport system permease family. HisMQ subfamily.</text>
</comment>
<dbReference type="PROSITE" id="PS50928">
    <property type="entry name" value="ABC_TM1"/>
    <property type="match status" value="1"/>
</dbReference>
<dbReference type="InterPro" id="IPR000515">
    <property type="entry name" value="MetI-like"/>
</dbReference>
<evidence type="ECO:0000256" key="6">
    <source>
        <dbReference type="ARBA" id="ARBA00022692"/>
    </source>
</evidence>
<keyword evidence="4" id="KW-1003">Cell membrane</keyword>
<evidence type="ECO:0000256" key="4">
    <source>
        <dbReference type="ARBA" id="ARBA00022475"/>
    </source>
</evidence>
<evidence type="ECO:0000256" key="7">
    <source>
        <dbReference type="ARBA" id="ARBA00022989"/>
    </source>
</evidence>